<dbReference type="InterPro" id="IPR011055">
    <property type="entry name" value="Dup_hybrid_motif"/>
</dbReference>
<dbReference type="InterPro" id="IPR016047">
    <property type="entry name" value="M23ase_b-sheet_dom"/>
</dbReference>
<feature type="domain" description="LysM" evidence="3">
    <location>
        <begin position="68"/>
        <end position="112"/>
    </location>
</feature>
<dbReference type="RefSeq" id="WP_051379063.1">
    <property type="nucleotide sequence ID" value="NZ_KI519499.1"/>
</dbReference>
<protein>
    <submittedName>
        <fullName evidence="5">Peptidoglycan DD-metalloendopeptidase family protein</fullName>
    </submittedName>
</protein>
<organism evidence="4 5">
    <name type="scientific">Derxia gummosa DSM 723</name>
    <dbReference type="NCBI Taxonomy" id="1121388"/>
    <lineage>
        <taxon>Bacteria</taxon>
        <taxon>Pseudomonadati</taxon>
        <taxon>Pseudomonadota</taxon>
        <taxon>Betaproteobacteria</taxon>
        <taxon>Burkholderiales</taxon>
        <taxon>Alcaligenaceae</taxon>
        <taxon>Derxia</taxon>
    </lineage>
</organism>
<dbReference type="SUPFAM" id="SSF54106">
    <property type="entry name" value="LysM domain"/>
    <property type="match status" value="1"/>
</dbReference>
<evidence type="ECO:0000256" key="1">
    <source>
        <dbReference type="ARBA" id="ARBA00038420"/>
    </source>
</evidence>
<dbReference type="PROSITE" id="PS51782">
    <property type="entry name" value="LYSM"/>
    <property type="match status" value="1"/>
</dbReference>
<dbReference type="PANTHER" id="PTHR21666:SF263">
    <property type="entry name" value="MUREIN HYDROLASE ACTIVATOR NLPD"/>
    <property type="match status" value="1"/>
</dbReference>
<dbReference type="GO" id="GO:0009279">
    <property type="term" value="C:cell outer membrane"/>
    <property type="evidence" value="ECO:0007669"/>
    <property type="project" value="TreeGrafter"/>
</dbReference>
<evidence type="ECO:0000313" key="5">
    <source>
        <dbReference type="RefSeq" id="WP_051379063.1"/>
    </source>
</evidence>
<dbReference type="InterPro" id="IPR050570">
    <property type="entry name" value="Cell_wall_metabolism_enzyme"/>
</dbReference>
<feature type="region of interest" description="Disordered" evidence="2">
    <location>
        <begin position="140"/>
        <end position="206"/>
    </location>
</feature>
<reference evidence="5" key="1">
    <citation type="submission" date="2025-08" db="UniProtKB">
        <authorList>
            <consortium name="RefSeq"/>
        </authorList>
    </citation>
    <scope>IDENTIFICATION</scope>
</reference>
<dbReference type="Gene3D" id="2.70.70.10">
    <property type="entry name" value="Glucose Permease (Domain IIA)"/>
    <property type="match status" value="1"/>
</dbReference>
<evidence type="ECO:0000259" key="3">
    <source>
        <dbReference type="PROSITE" id="PS51782"/>
    </source>
</evidence>
<sequence length="324" mass="33370">MLLQPFFSRPKRLRIALAMLGGLLSACTTSQQERPPVQIVDRSTSPSGSGASGPAPIVSASASTGTGRTYVVRKGDTLYKIAVEHGKDFRDIAALNQLESPDRILVGQTLRIDADAGASAPAATPAVVATPVVIGAPLDSKPLGEAGKSGAAKPADVGGKPADAAKPTDAARPDAGKPATVPDAKPSPVAAPADSAKPAADDGPITWAWPTGGRVIDGFDDPRNKGLDLGGNVGDAVLAAGDGKVVYAGNGLRGYGQLLIIKHNDNFLSAYAHNSKLVAKYGDSVKRGQKIAELGNTDTDKPKLHFEIRRQGKPVDPAKYLPAR</sequence>
<dbReference type="InterPro" id="IPR018392">
    <property type="entry name" value="LysM"/>
</dbReference>
<keyword evidence="4" id="KW-1185">Reference proteome</keyword>
<dbReference type="Pfam" id="PF01551">
    <property type="entry name" value="Peptidase_M23"/>
    <property type="match status" value="1"/>
</dbReference>
<dbReference type="GO" id="GO:0032153">
    <property type="term" value="C:cell division site"/>
    <property type="evidence" value="ECO:0007669"/>
    <property type="project" value="TreeGrafter"/>
</dbReference>
<dbReference type="PANTHER" id="PTHR21666">
    <property type="entry name" value="PEPTIDASE-RELATED"/>
    <property type="match status" value="1"/>
</dbReference>
<dbReference type="Pfam" id="PF01476">
    <property type="entry name" value="LysM"/>
    <property type="match status" value="1"/>
</dbReference>
<proteinExistence type="inferred from homology"/>
<dbReference type="AlphaFoldDB" id="A0A9U5GFW2"/>
<evidence type="ECO:0000313" key="4">
    <source>
        <dbReference type="Proteomes" id="UP000675920"/>
    </source>
</evidence>
<dbReference type="InterPro" id="IPR036779">
    <property type="entry name" value="LysM_dom_sf"/>
</dbReference>
<comment type="similarity">
    <text evidence="1">Belongs to the E.coli NlpD/Haemophilus LppB family.</text>
</comment>
<dbReference type="Proteomes" id="UP000675920">
    <property type="component" value="Unplaced"/>
</dbReference>
<dbReference type="CDD" id="cd00118">
    <property type="entry name" value="LysM"/>
    <property type="match status" value="1"/>
</dbReference>
<evidence type="ECO:0000256" key="2">
    <source>
        <dbReference type="SAM" id="MobiDB-lite"/>
    </source>
</evidence>
<feature type="region of interest" description="Disordered" evidence="2">
    <location>
        <begin position="31"/>
        <end position="62"/>
    </location>
</feature>
<dbReference type="SMART" id="SM00257">
    <property type="entry name" value="LysM"/>
    <property type="match status" value="1"/>
</dbReference>
<feature type="compositionally biased region" description="Low complexity" evidence="2">
    <location>
        <begin position="43"/>
        <end position="62"/>
    </location>
</feature>
<feature type="compositionally biased region" description="Low complexity" evidence="2">
    <location>
        <begin position="181"/>
        <end position="202"/>
    </location>
</feature>
<accession>A0A9U5GFW2</accession>
<dbReference type="Gene3D" id="3.10.350.10">
    <property type="entry name" value="LysM domain"/>
    <property type="match status" value="1"/>
</dbReference>
<dbReference type="SUPFAM" id="SSF51261">
    <property type="entry name" value="Duplicated hybrid motif"/>
    <property type="match status" value="1"/>
</dbReference>
<name>A0A9U5GFW2_9BURK</name>
<dbReference type="CDD" id="cd12797">
    <property type="entry name" value="M23_peptidase"/>
    <property type="match status" value="1"/>
</dbReference>
<dbReference type="OrthoDB" id="9795421at2"/>
<dbReference type="GO" id="GO:0004222">
    <property type="term" value="F:metalloendopeptidase activity"/>
    <property type="evidence" value="ECO:0007669"/>
    <property type="project" value="TreeGrafter"/>
</dbReference>